<evidence type="ECO:0000313" key="1">
    <source>
        <dbReference type="EMBL" id="MFK4445202.1"/>
    </source>
</evidence>
<organism evidence="1 2">
    <name type="scientific">Caballeronia udeis</name>
    <dbReference type="NCBI Taxonomy" id="1232866"/>
    <lineage>
        <taxon>Bacteria</taxon>
        <taxon>Pseudomonadati</taxon>
        <taxon>Pseudomonadota</taxon>
        <taxon>Betaproteobacteria</taxon>
        <taxon>Burkholderiales</taxon>
        <taxon>Burkholderiaceae</taxon>
        <taxon>Caballeronia</taxon>
    </lineage>
</organism>
<evidence type="ECO:0000313" key="2">
    <source>
        <dbReference type="Proteomes" id="UP001620514"/>
    </source>
</evidence>
<dbReference type="Proteomes" id="UP001620514">
    <property type="component" value="Unassembled WGS sequence"/>
</dbReference>
<reference evidence="1 2" key="1">
    <citation type="submission" date="2024-11" db="EMBL/GenBank/DDBJ databases">
        <title>Using genomics to understand microbial adaptation to soil warming.</title>
        <authorList>
            <person name="Deangelis K.M. PhD."/>
        </authorList>
    </citation>
    <scope>NUCLEOTIDE SEQUENCE [LARGE SCALE GENOMIC DNA]</scope>
    <source>
        <strain evidence="1 2">GAS97</strain>
    </source>
</reference>
<sequence length="53" mass="5880">MRLQPLRLAAFPDPVRLGSVLVLAESVSKPRCLFRHVSLRGWGGLVCKIIVSH</sequence>
<dbReference type="EMBL" id="JBIYDN010000018">
    <property type="protein sequence ID" value="MFK4445202.1"/>
    <property type="molecule type" value="Genomic_DNA"/>
</dbReference>
<name>A0ABW8MP35_9BURK</name>
<protein>
    <submittedName>
        <fullName evidence="1">Uncharacterized protein</fullName>
    </submittedName>
</protein>
<proteinExistence type="predicted"/>
<accession>A0ABW8MP35</accession>
<comment type="caution">
    <text evidence="1">The sequence shown here is derived from an EMBL/GenBank/DDBJ whole genome shotgun (WGS) entry which is preliminary data.</text>
</comment>
<keyword evidence="2" id="KW-1185">Reference proteome</keyword>
<gene>
    <name evidence="1" type="ORF">ABH943_005224</name>
</gene>